<dbReference type="GO" id="GO:0005634">
    <property type="term" value="C:nucleus"/>
    <property type="evidence" value="ECO:0007669"/>
    <property type="project" value="UniProtKB-SubCell"/>
</dbReference>
<keyword evidence="2" id="KW-0479">Metal-binding</keyword>
<evidence type="ECO:0000259" key="13">
    <source>
        <dbReference type="PROSITE" id="PS50102"/>
    </source>
</evidence>
<evidence type="ECO:0000313" key="15">
    <source>
        <dbReference type="EMBL" id="KAG6529871.1"/>
    </source>
</evidence>
<dbReference type="Pfam" id="PF00076">
    <property type="entry name" value="RRM_1"/>
    <property type="match status" value="1"/>
</dbReference>
<dbReference type="SUPFAM" id="SSF54928">
    <property type="entry name" value="RNA-binding domain, RBD"/>
    <property type="match status" value="1"/>
</dbReference>
<feature type="domain" description="RRM" evidence="13">
    <location>
        <begin position="12"/>
        <end position="98"/>
    </location>
</feature>
<evidence type="ECO:0000256" key="2">
    <source>
        <dbReference type="ARBA" id="ARBA00022723"/>
    </source>
</evidence>
<dbReference type="PANTHER" id="PTHR12999:SF17">
    <property type="entry name" value="ZINC FINGER RAN-BINDING DOMAIN-CONTAINING PROTEIN 2"/>
    <property type="match status" value="1"/>
</dbReference>
<dbReference type="PROSITE" id="PS50199">
    <property type="entry name" value="ZF_RANBP2_2"/>
    <property type="match status" value="2"/>
</dbReference>
<feature type="domain" description="RanBP2-type" evidence="14">
    <location>
        <begin position="215"/>
        <end position="244"/>
    </location>
</feature>
<feature type="domain" description="RanBP2-type" evidence="14">
    <location>
        <begin position="148"/>
        <end position="179"/>
    </location>
</feature>
<dbReference type="Gene3D" id="4.10.1060.10">
    <property type="entry name" value="Zinc finger, RanBP2-type"/>
    <property type="match status" value="2"/>
</dbReference>
<keyword evidence="6 10" id="KW-0694">RNA-binding</keyword>
<feature type="compositionally biased region" description="Gly residues" evidence="12">
    <location>
        <begin position="180"/>
        <end position="200"/>
    </location>
</feature>
<feature type="region of interest" description="Disordered" evidence="12">
    <location>
        <begin position="177"/>
        <end position="212"/>
    </location>
</feature>
<dbReference type="PROSITE" id="PS01358">
    <property type="entry name" value="ZF_RANBP2_1"/>
    <property type="match status" value="2"/>
</dbReference>
<keyword evidence="4 11" id="KW-0863">Zinc-finger</keyword>
<organism evidence="15 16">
    <name type="scientific">Zingiber officinale</name>
    <name type="common">Ginger</name>
    <name type="synonym">Amomum zingiber</name>
    <dbReference type="NCBI Taxonomy" id="94328"/>
    <lineage>
        <taxon>Eukaryota</taxon>
        <taxon>Viridiplantae</taxon>
        <taxon>Streptophyta</taxon>
        <taxon>Embryophyta</taxon>
        <taxon>Tracheophyta</taxon>
        <taxon>Spermatophyta</taxon>
        <taxon>Magnoliopsida</taxon>
        <taxon>Liliopsida</taxon>
        <taxon>Zingiberales</taxon>
        <taxon>Zingiberaceae</taxon>
        <taxon>Zingiber</taxon>
    </lineage>
</organism>
<comment type="subcellular location">
    <subcellularLocation>
        <location evidence="1">Nucleus</location>
    </subcellularLocation>
</comment>
<evidence type="ECO:0000256" key="7">
    <source>
        <dbReference type="ARBA" id="ARBA00023242"/>
    </source>
</evidence>
<evidence type="ECO:0000259" key="14">
    <source>
        <dbReference type="PROSITE" id="PS50199"/>
    </source>
</evidence>
<evidence type="ECO:0000256" key="3">
    <source>
        <dbReference type="ARBA" id="ARBA00022737"/>
    </source>
</evidence>
<dbReference type="Proteomes" id="UP000734854">
    <property type="component" value="Unassembled WGS sequence"/>
</dbReference>
<proteinExistence type="inferred from homology"/>
<evidence type="ECO:0000256" key="6">
    <source>
        <dbReference type="ARBA" id="ARBA00022884"/>
    </source>
</evidence>
<dbReference type="PROSITE" id="PS50102">
    <property type="entry name" value="RRM"/>
    <property type="match status" value="1"/>
</dbReference>
<evidence type="ECO:0000256" key="4">
    <source>
        <dbReference type="ARBA" id="ARBA00022771"/>
    </source>
</evidence>
<evidence type="ECO:0000256" key="5">
    <source>
        <dbReference type="ARBA" id="ARBA00022833"/>
    </source>
</evidence>
<dbReference type="InterPro" id="IPR036443">
    <property type="entry name" value="Znf_RanBP2_sf"/>
</dbReference>
<gene>
    <name evidence="15" type="ORF">ZIOFF_012086</name>
</gene>
<dbReference type="GO" id="GO:0003723">
    <property type="term" value="F:RNA binding"/>
    <property type="evidence" value="ECO:0007669"/>
    <property type="project" value="UniProtKB-UniRule"/>
</dbReference>
<keyword evidence="16" id="KW-1185">Reference proteome</keyword>
<dbReference type="InterPro" id="IPR035979">
    <property type="entry name" value="RBD_domain_sf"/>
</dbReference>
<dbReference type="SMART" id="SM00547">
    <property type="entry name" value="ZnF_RBZ"/>
    <property type="match status" value="2"/>
</dbReference>
<keyword evidence="3" id="KW-0677">Repeat</keyword>
<dbReference type="InterPro" id="IPR001876">
    <property type="entry name" value="Znf_RanBP2"/>
</dbReference>
<dbReference type="FunFam" id="4.10.1060.10:FF:000008">
    <property type="entry name" value="TATA-binding protein-associated factor 2N isoform X1"/>
    <property type="match status" value="1"/>
</dbReference>
<dbReference type="Pfam" id="PF00641">
    <property type="entry name" value="Zn_ribbon_RanBP"/>
    <property type="match status" value="2"/>
</dbReference>
<reference evidence="15 16" key="1">
    <citation type="submission" date="2020-08" db="EMBL/GenBank/DDBJ databases">
        <title>Plant Genome Project.</title>
        <authorList>
            <person name="Zhang R.-G."/>
        </authorList>
    </citation>
    <scope>NUCLEOTIDE SEQUENCE [LARGE SCALE GENOMIC DNA]</scope>
    <source>
        <tissue evidence="15">Rhizome</tissue>
    </source>
</reference>
<evidence type="ECO:0000256" key="9">
    <source>
        <dbReference type="ARBA" id="ARBA00061442"/>
    </source>
</evidence>
<comment type="function">
    <text evidence="8">TAFs are components of the transcription factor IID (TFIID) complex that is essential for mediating regulation of RNA polymerase transcription.</text>
</comment>
<dbReference type="FunFam" id="3.30.70.330:FF:000574">
    <property type="entry name" value="HIV Tat-specific factor 1"/>
    <property type="match status" value="1"/>
</dbReference>
<evidence type="ECO:0008006" key="17">
    <source>
        <dbReference type="Google" id="ProtNLM"/>
    </source>
</evidence>
<dbReference type="SUPFAM" id="SSF90209">
    <property type="entry name" value="Ran binding protein zinc finger-like"/>
    <property type="match status" value="2"/>
</dbReference>
<evidence type="ECO:0000256" key="10">
    <source>
        <dbReference type="PROSITE-ProRule" id="PRU00176"/>
    </source>
</evidence>
<dbReference type="InterPro" id="IPR012677">
    <property type="entry name" value="Nucleotide-bd_a/b_plait_sf"/>
</dbReference>
<evidence type="ECO:0000256" key="1">
    <source>
        <dbReference type="ARBA" id="ARBA00004123"/>
    </source>
</evidence>
<keyword evidence="5" id="KW-0862">Zinc</keyword>
<dbReference type="CDD" id="cd12534">
    <property type="entry name" value="RRM_SARFH"/>
    <property type="match status" value="1"/>
</dbReference>
<dbReference type="SMART" id="SM00360">
    <property type="entry name" value="RRM"/>
    <property type="match status" value="1"/>
</dbReference>
<feature type="region of interest" description="Disordered" evidence="12">
    <location>
        <begin position="119"/>
        <end position="147"/>
    </location>
</feature>
<dbReference type="FunFam" id="4.10.1060.10:FF:000004">
    <property type="entry name" value="Zinc finger Ran-binding domain-containing protein 2"/>
    <property type="match status" value="1"/>
</dbReference>
<evidence type="ECO:0000256" key="11">
    <source>
        <dbReference type="PROSITE-ProRule" id="PRU00322"/>
    </source>
</evidence>
<protein>
    <recommendedName>
        <fullName evidence="17">Transcription initiation factor TFIID subunit 15</fullName>
    </recommendedName>
</protein>
<keyword evidence="7" id="KW-0539">Nucleus</keyword>
<accession>A0A8J5HP99</accession>
<evidence type="ECO:0000256" key="12">
    <source>
        <dbReference type="SAM" id="MobiDB-lite"/>
    </source>
</evidence>
<dbReference type="GO" id="GO:0008270">
    <property type="term" value="F:zinc ion binding"/>
    <property type="evidence" value="ECO:0007669"/>
    <property type="project" value="UniProtKB-KW"/>
</dbReference>
<dbReference type="PANTHER" id="PTHR12999">
    <property type="entry name" value="ZINC FINGER RAN-BINDING DOMAIN-CONTAINING PROTEIN 2 ZRANB2-RELATED"/>
    <property type="match status" value="1"/>
</dbReference>
<comment type="caution">
    <text evidence="15">The sequence shown here is derived from an EMBL/GenBank/DDBJ whole genome shotgun (WGS) entry which is preliminary data.</text>
</comment>
<evidence type="ECO:0000256" key="8">
    <source>
        <dbReference type="ARBA" id="ARBA00058775"/>
    </source>
</evidence>
<dbReference type="InterPro" id="IPR000504">
    <property type="entry name" value="RRM_dom"/>
</dbReference>
<name>A0A8J5HP99_ZINOF</name>
<evidence type="ECO:0000313" key="16">
    <source>
        <dbReference type="Proteomes" id="UP000734854"/>
    </source>
</evidence>
<comment type="similarity">
    <text evidence="9">Belongs to the TAF15 family.</text>
</comment>
<dbReference type="Gene3D" id="3.30.70.330">
    <property type="match status" value="1"/>
</dbReference>
<dbReference type="AlphaFoldDB" id="A0A8J5HP99"/>
<sequence>MANYSGRASSNGSVYVCKLPPGTDEAMLAEFFGTIGLLKKDKRTGRPKIWLYRDKATNEPKGDATITYEDPHAAMAAVEWFNNKDFHGSLIEVHIAESKSKEPIDNSYAQQPELGANASMEAEEQEDMNDSAGRGRGRGDALGKSWQQDGDWMCPNTSCSNVNFAFRGVCNRCGTARPSGAGGTGGGAGRGRGRGGGVDAGGRARPVGGPTGLFGPNDWPCPMCGNINWAKRTKCNICNTNKPGHNEGGVRGGRAGGYKELDEEEIEETKRRRREAEEDDGEMYDEFGNLKKKFRAKTQQAEAGQPAPGSGRAGWEVEEIEITAMKEAVGMVENGTVTSSGLCRG</sequence>
<dbReference type="EMBL" id="JACMSC010000003">
    <property type="protein sequence ID" value="KAG6529871.1"/>
    <property type="molecule type" value="Genomic_DNA"/>
</dbReference>